<evidence type="ECO:0000259" key="2">
    <source>
        <dbReference type="Pfam" id="PF05239"/>
    </source>
</evidence>
<organism evidence="3 4">
    <name type="scientific">Streptomyces lasiicapitis</name>
    <dbReference type="NCBI Taxonomy" id="1923961"/>
    <lineage>
        <taxon>Bacteria</taxon>
        <taxon>Bacillati</taxon>
        <taxon>Actinomycetota</taxon>
        <taxon>Actinomycetes</taxon>
        <taxon>Kitasatosporales</taxon>
        <taxon>Streptomycetaceae</taxon>
        <taxon>Streptomyces</taxon>
    </lineage>
</organism>
<dbReference type="InterPro" id="IPR011033">
    <property type="entry name" value="PRC_barrel-like_sf"/>
</dbReference>
<dbReference type="Proteomes" id="UP000656881">
    <property type="component" value="Unassembled WGS sequence"/>
</dbReference>
<dbReference type="InterPro" id="IPR027275">
    <property type="entry name" value="PRC-brl_dom"/>
</dbReference>
<feature type="compositionally biased region" description="Basic and acidic residues" evidence="1">
    <location>
        <begin position="194"/>
        <end position="218"/>
    </location>
</feature>
<dbReference type="SUPFAM" id="SSF50346">
    <property type="entry name" value="PRC-barrel domain"/>
    <property type="match status" value="1"/>
</dbReference>
<evidence type="ECO:0000256" key="1">
    <source>
        <dbReference type="SAM" id="MobiDB-lite"/>
    </source>
</evidence>
<comment type="caution">
    <text evidence="3">The sequence shown here is derived from an EMBL/GenBank/DDBJ whole genome shotgun (WGS) entry which is preliminary data.</text>
</comment>
<gene>
    <name evidence="3" type="ORF">GCM10012286_45300</name>
</gene>
<accession>A0ABQ2M9V2</accession>
<proteinExistence type="predicted"/>
<dbReference type="EMBL" id="BMNG01000010">
    <property type="protein sequence ID" value="GGO48814.1"/>
    <property type="molecule type" value="Genomic_DNA"/>
</dbReference>
<dbReference type="Pfam" id="PF05239">
    <property type="entry name" value="PRC"/>
    <property type="match status" value="2"/>
</dbReference>
<reference evidence="4" key="1">
    <citation type="journal article" date="2019" name="Int. J. Syst. Evol. Microbiol.">
        <title>The Global Catalogue of Microorganisms (GCM) 10K type strain sequencing project: providing services to taxonomists for standard genome sequencing and annotation.</title>
        <authorList>
            <consortium name="The Broad Institute Genomics Platform"/>
            <consortium name="The Broad Institute Genome Sequencing Center for Infectious Disease"/>
            <person name="Wu L."/>
            <person name="Ma J."/>
        </authorList>
    </citation>
    <scope>NUCLEOTIDE SEQUENCE [LARGE SCALE GENOMIC DNA]</scope>
    <source>
        <strain evidence="4">CGMCC 4.7349</strain>
    </source>
</reference>
<keyword evidence="4" id="KW-1185">Reference proteome</keyword>
<protein>
    <recommendedName>
        <fullName evidence="2">PRC-barrel domain-containing protein</fullName>
    </recommendedName>
</protein>
<feature type="domain" description="PRC-barrel" evidence="2">
    <location>
        <begin position="4"/>
        <end position="73"/>
    </location>
</feature>
<feature type="domain" description="PRC-barrel" evidence="2">
    <location>
        <begin position="321"/>
        <end position="379"/>
    </location>
</feature>
<evidence type="ECO:0000313" key="4">
    <source>
        <dbReference type="Proteomes" id="UP000656881"/>
    </source>
</evidence>
<name>A0ABQ2M9V2_9ACTN</name>
<sequence>MRELYLVSELAKRPVVTLGGEAVAQIKDTVFDGGSARVAGFTLAGRGIFSGPLHRGLPWTGVHALGPDALMIPDADVLADRAAVASGAEAAAGLVHGTKVLTDRGVAVGTVLDVVVVSGRSGEVVGVKIASNEALGHHERDVYLALPGPVAMTGDTVLVPAEDTENLAADRVQLDHVVARLRAVETAGRGAEGAAERGAEGSARRGIESQHDMRKGEEAEGAGDGEQGVMMVLTQLLGRSVVDAAGAARLGTVDGLVLDASHDPGRSHSRIAALCLRDAKTEDEVIAWADIHAVGPDAVIVTADRPVSLGTADSPAASESQSLLGKRLLTDLGHDIGTLDDLTFDTGTGRVERLTSSRGEQLAGERLIGIGTYALVVNVVNVVN</sequence>
<evidence type="ECO:0000313" key="3">
    <source>
        <dbReference type="EMBL" id="GGO48814.1"/>
    </source>
</evidence>
<dbReference type="RefSeq" id="WP_189175398.1">
    <property type="nucleotide sequence ID" value="NZ_BMNG01000010.1"/>
</dbReference>
<feature type="region of interest" description="Disordered" evidence="1">
    <location>
        <begin position="189"/>
        <end position="226"/>
    </location>
</feature>